<gene>
    <name evidence="4" type="ORF">H8695_06655</name>
</gene>
<dbReference type="PIRSF" id="PIRSF005902">
    <property type="entry name" value="DNase_TatD"/>
    <property type="match status" value="1"/>
</dbReference>
<dbReference type="AlphaFoldDB" id="A0A926HQI3"/>
<feature type="binding site" evidence="3">
    <location>
        <position position="150"/>
    </location>
    <ligand>
        <name>a divalent metal cation</name>
        <dbReference type="ChEBI" id="CHEBI:60240"/>
        <label>2</label>
    </ligand>
</feature>
<feature type="binding site" evidence="3">
    <location>
        <position position="200"/>
    </location>
    <ligand>
        <name>a divalent metal cation</name>
        <dbReference type="ChEBI" id="CHEBI:60240"/>
        <label>1</label>
    </ligand>
</feature>
<evidence type="ECO:0000313" key="4">
    <source>
        <dbReference type="EMBL" id="MBC8536372.1"/>
    </source>
</evidence>
<comment type="caution">
    <text evidence="4">The sequence shown here is derived from an EMBL/GenBank/DDBJ whole genome shotgun (WGS) entry which is preliminary data.</text>
</comment>
<dbReference type="SUPFAM" id="SSF51556">
    <property type="entry name" value="Metallo-dependent hydrolases"/>
    <property type="match status" value="1"/>
</dbReference>
<feature type="binding site" evidence="3">
    <location>
        <position position="8"/>
    </location>
    <ligand>
        <name>a divalent metal cation</name>
        <dbReference type="ChEBI" id="CHEBI:60240"/>
        <label>1</label>
    </ligand>
</feature>
<sequence>MLFDSHAHYCDERFADDRDELLSSLPAHGISHVLTCPSTPEETAFSLELAHRYAHVWAAAGIHCHECGAYGFDALEQIERYAADERCVAIGEIGLDYALEFHPRALQRDWFERQILLANRLGLPVIVHDREAHADTMELLHRHRPRGVVHCYSGSAEMAKELLALGFYISFTGVITFKNARRAVEAAEVIPLDRLLIETDSPYLAPVPHRGERNDSTLVRLTCERLAEIKGVSFDEMARLTCRNACELFAID</sequence>
<reference evidence="4" key="1">
    <citation type="submission" date="2020-08" db="EMBL/GenBank/DDBJ databases">
        <title>Genome public.</title>
        <authorList>
            <person name="Liu C."/>
            <person name="Sun Q."/>
        </authorList>
    </citation>
    <scope>NUCLEOTIDE SEQUENCE</scope>
    <source>
        <strain evidence="4">BX7</strain>
    </source>
</reference>
<dbReference type="InterPro" id="IPR018228">
    <property type="entry name" value="DNase_TatD-rel_CS"/>
</dbReference>
<dbReference type="InterPro" id="IPR015991">
    <property type="entry name" value="TatD/YcfH-like"/>
</dbReference>
<dbReference type="NCBIfam" id="TIGR00010">
    <property type="entry name" value="YchF/TatD family DNA exonuclease"/>
    <property type="match status" value="1"/>
</dbReference>
<dbReference type="CDD" id="cd01310">
    <property type="entry name" value="TatD_DNAse"/>
    <property type="match status" value="1"/>
</dbReference>
<evidence type="ECO:0000256" key="2">
    <source>
        <dbReference type="ARBA" id="ARBA00022801"/>
    </source>
</evidence>
<feature type="binding site" evidence="3">
    <location>
        <position position="6"/>
    </location>
    <ligand>
        <name>a divalent metal cation</name>
        <dbReference type="ChEBI" id="CHEBI:60240"/>
        <label>1</label>
    </ligand>
</feature>
<dbReference type="Proteomes" id="UP000620366">
    <property type="component" value="Unassembled WGS sequence"/>
</dbReference>
<dbReference type="PANTHER" id="PTHR46124:SF2">
    <property type="entry name" value="D-AMINOACYL-TRNA DEACYLASE"/>
    <property type="match status" value="1"/>
</dbReference>
<dbReference type="FunFam" id="3.20.20.140:FF:000005">
    <property type="entry name" value="TatD family hydrolase"/>
    <property type="match status" value="1"/>
</dbReference>
<dbReference type="GO" id="GO:0046872">
    <property type="term" value="F:metal ion binding"/>
    <property type="evidence" value="ECO:0007669"/>
    <property type="project" value="UniProtKB-KW"/>
</dbReference>
<evidence type="ECO:0000256" key="3">
    <source>
        <dbReference type="PIRSR" id="PIRSR005902-1"/>
    </source>
</evidence>
<accession>A0A926HQI3</accession>
<name>A0A926HQI3_9FIRM</name>
<feature type="binding site" evidence="3">
    <location>
        <position position="128"/>
    </location>
    <ligand>
        <name>a divalent metal cation</name>
        <dbReference type="ChEBI" id="CHEBI:60240"/>
        <label>2</label>
    </ligand>
</feature>
<dbReference type="GO" id="GO:0004536">
    <property type="term" value="F:DNA nuclease activity"/>
    <property type="evidence" value="ECO:0007669"/>
    <property type="project" value="InterPro"/>
</dbReference>
<evidence type="ECO:0000313" key="5">
    <source>
        <dbReference type="Proteomes" id="UP000620366"/>
    </source>
</evidence>
<dbReference type="EMBL" id="JACRSP010000002">
    <property type="protein sequence ID" value="MBC8536372.1"/>
    <property type="molecule type" value="Genomic_DNA"/>
</dbReference>
<dbReference type="RefSeq" id="WP_249300156.1">
    <property type="nucleotide sequence ID" value="NZ_JACRSP010000002.1"/>
</dbReference>
<dbReference type="PANTHER" id="PTHR46124">
    <property type="entry name" value="D-AMINOACYL-TRNA DEACYLASE"/>
    <property type="match status" value="1"/>
</dbReference>
<dbReference type="InterPro" id="IPR032466">
    <property type="entry name" value="Metal_Hydrolase"/>
</dbReference>
<keyword evidence="5" id="KW-1185">Reference proteome</keyword>
<keyword evidence="1 3" id="KW-0479">Metal-binding</keyword>
<proteinExistence type="predicted"/>
<dbReference type="Pfam" id="PF01026">
    <property type="entry name" value="TatD_DNase"/>
    <property type="match status" value="1"/>
</dbReference>
<dbReference type="GO" id="GO:0016788">
    <property type="term" value="F:hydrolase activity, acting on ester bonds"/>
    <property type="evidence" value="ECO:0007669"/>
    <property type="project" value="InterPro"/>
</dbReference>
<dbReference type="InterPro" id="IPR001130">
    <property type="entry name" value="TatD-like"/>
</dbReference>
<dbReference type="GO" id="GO:0005829">
    <property type="term" value="C:cytosol"/>
    <property type="evidence" value="ECO:0007669"/>
    <property type="project" value="TreeGrafter"/>
</dbReference>
<protein>
    <submittedName>
        <fullName evidence="4">TatD family hydrolase</fullName>
    </submittedName>
</protein>
<feature type="binding site" evidence="3">
    <location>
        <position position="92"/>
    </location>
    <ligand>
        <name>a divalent metal cation</name>
        <dbReference type="ChEBI" id="CHEBI:60240"/>
        <label>1</label>
    </ligand>
</feature>
<dbReference type="Gene3D" id="3.20.20.140">
    <property type="entry name" value="Metal-dependent hydrolases"/>
    <property type="match status" value="1"/>
</dbReference>
<organism evidence="4 5">
    <name type="scientific">Feifania hominis</name>
    <dbReference type="NCBI Taxonomy" id="2763660"/>
    <lineage>
        <taxon>Bacteria</taxon>
        <taxon>Bacillati</taxon>
        <taxon>Bacillota</taxon>
        <taxon>Clostridia</taxon>
        <taxon>Eubacteriales</taxon>
        <taxon>Feifaniaceae</taxon>
        <taxon>Feifania</taxon>
    </lineage>
</organism>
<dbReference type="PROSITE" id="PS01091">
    <property type="entry name" value="TATD_3"/>
    <property type="match status" value="1"/>
</dbReference>
<evidence type="ECO:0000256" key="1">
    <source>
        <dbReference type="ARBA" id="ARBA00022723"/>
    </source>
</evidence>
<keyword evidence="2 4" id="KW-0378">Hydrolase</keyword>